<keyword evidence="2" id="KW-1185">Reference proteome</keyword>
<evidence type="ECO:0000313" key="1">
    <source>
        <dbReference type="EMBL" id="WMV19841.1"/>
    </source>
</evidence>
<sequence length="212" mass="24834">MQCNIEWNGDDGFEVLEGVYKHTVNLGQQKRSCRTWELKGISCADGIATMNHLNMDASQEISSWYRKETYLKTYSHFIQSIPNMKMWPESRNPMVELPEARQIPGRPPKNRRREIGERGSLLVFRVQKLFVLVPDSYLEFLPNSSLDWYGVNEVESCVIKRSDKIRNEDIRDKLGVASVVDKMGKVRLRWFEHVKMRCIDAPVRRCKRLVIE</sequence>
<name>A0AAF0QFY9_SOLVR</name>
<gene>
    <name evidence="1" type="ORF">MTR67_013226</name>
</gene>
<accession>A0AAF0QFY9</accession>
<dbReference type="EMBL" id="CP133614">
    <property type="protein sequence ID" value="WMV19841.1"/>
    <property type="molecule type" value="Genomic_DNA"/>
</dbReference>
<dbReference type="PANTHER" id="PTHR46238:SF8">
    <property type="entry name" value="ENDONUCLEASE_EXONUCLEASE_PHOSPHATASE DOMAIN-CONTAINING PROTEIN"/>
    <property type="match status" value="1"/>
</dbReference>
<feature type="non-terminal residue" evidence="1">
    <location>
        <position position="212"/>
    </location>
</feature>
<dbReference type="PANTHER" id="PTHR46238">
    <property type="entry name" value="REVERSE TRANSCRIPTASE DOMAIN-CONTAINING PROTEIN"/>
    <property type="match status" value="1"/>
</dbReference>
<reference evidence="1" key="1">
    <citation type="submission" date="2023-08" db="EMBL/GenBank/DDBJ databases">
        <title>A de novo genome assembly of Solanum verrucosum Schlechtendal, a Mexican diploid species geographically isolated from the other diploid A-genome species in potato relatives.</title>
        <authorList>
            <person name="Hosaka K."/>
        </authorList>
    </citation>
    <scope>NUCLEOTIDE SEQUENCE</scope>
    <source>
        <tissue evidence="1">Young leaves</tissue>
    </source>
</reference>
<dbReference type="Proteomes" id="UP001234989">
    <property type="component" value="Chromosome 3"/>
</dbReference>
<protein>
    <submittedName>
        <fullName evidence="1">Uncharacterized protein</fullName>
    </submittedName>
</protein>
<proteinExistence type="predicted"/>
<dbReference type="AlphaFoldDB" id="A0AAF0QFY9"/>
<organism evidence="1 2">
    <name type="scientific">Solanum verrucosum</name>
    <dbReference type="NCBI Taxonomy" id="315347"/>
    <lineage>
        <taxon>Eukaryota</taxon>
        <taxon>Viridiplantae</taxon>
        <taxon>Streptophyta</taxon>
        <taxon>Embryophyta</taxon>
        <taxon>Tracheophyta</taxon>
        <taxon>Spermatophyta</taxon>
        <taxon>Magnoliopsida</taxon>
        <taxon>eudicotyledons</taxon>
        <taxon>Gunneridae</taxon>
        <taxon>Pentapetalae</taxon>
        <taxon>asterids</taxon>
        <taxon>lamiids</taxon>
        <taxon>Solanales</taxon>
        <taxon>Solanaceae</taxon>
        <taxon>Solanoideae</taxon>
        <taxon>Solaneae</taxon>
        <taxon>Solanum</taxon>
    </lineage>
</organism>
<evidence type="ECO:0000313" key="2">
    <source>
        <dbReference type="Proteomes" id="UP001234989"/>
    </source>
</evidence>